<keyword evidence="1" id="KW-0812">Transmembrane</keyword>
<proteinExistence type="predicted"/>
<dbReference type="AlphaFoldDB" id="A0A839E7I3"/>
<protein>
    <recommendedName>
        <fullName evidence="4">Holin-X, holin superfamily III</fullName>
    </recommendedName>
</protein>
<accession>A0A839E7I3</accession>
<dbReference type="Proteomes" id="UP000585905">
    <property type="component" value="Unassembled WGS sequence"/>
</dbReference>
<evidence type="ECO:0000256" key="1">
    <source>
        <dbReference type="SAM" id="Phobius"/>
    </source>
</evidence>
<feature type="transmembrane region" description="Helical" evidence="1">
    <location>
        <begin position="86"/>
        <end position="108"/>
    </location>
</feature>
<organism evidence="2 3">
    <name type="scientific">Microcella alkalica</name>
    <dbReference type="NCBI Taxonomy" id="355930"/>
    <lineage>
        <taxon>Bacteria</taxon>
        <taxon>Bacillati</taxon>
        <taxon>Actinomycetota</taxon>
        <taxon>Actinomycetes</taxon>
        <taxon>Micrococcales</taxon>
        <taxon>Microbacteriaceae</taxon>
        <taxon>Microcella</taxon>
    </lineage>
</organism>
<dbReference type="InterPro" id="IPR009937">
    <property type="entry name" value="Phage_holin_3_6"/>
</dbReference>
<evidence type="ECO:0000313" key="3">
    <source>
        <dbReference type="Proteomes" id="UP000585905"/>
    </source>
</evidence>
<keyword evidence="1" id="KW-1133">Transmembrane helix</keyword>
<reference evidence="2 3" key="1">
    <citation type="submission" date="2020-07" db="EMBL/GenBank/DDBJ databases">
        <title>Sequencing the genomes of 1000 actinobacteria strains.</title>
        <authorList>
            <person name="Klenk H.-P."/>
        </authorList>
    </citation>
    <scope>NUCLEOTIDE SEQUENCE [LARGE SCALE GENOMIC DNA]</scope>
    <source>
        <strain evidence="2 3">DSM 19663</strain>
    </source>
</reference>
<evidence type="ECO:0000313" key="2">
    <source>
        <dbReference type="EMBL" id="MBA8848609.1"/>
    </source>
</evidence>
<comment type="caution">
    <text evidence="2">The sequence shown here is derived from an EMBL/GenBank/DDBJ whole genome shotgun (WGS) entry which is preliminary data.</text>
</comment>
<keyword evidence="3" id="KW-1185">Reference proteome</keyword>
<feature type="transmembrane region" description="Helical" evidence="1">
    <location>
        <begin position="56"/>
        <end position="80"/>
    </location>
</feature>
<keyword evidence="1" id="KW-0472">Membrane</keyword>
<dbReference type="EMBL" id="JACGWX010000006">
    <property type="protein sequence ID" value="MBA8848609.1"/>
    <property type="molecule type" value="Genomic_DNA"/>
</dbReference>
<dbReference type="Pfam" id="PF07332">
    <property type="entry name" value="Phage_holin_3_6"/>
    <property type="match status" value="1"/>
</dbReference>
<evidence type="ECO:0008006" key="4">
    <source>
        <dbReference type="Google" id="ProtNLM"/>
    </source>
</evidence>
<gene>
    <name evidence="2" type="ORF">FHX53_002219</name>
</gene>
<name>A0A839E7I3_9MICO</name>
<sequence length="138" mass="14049">MTTPRTTPSPAAERRGLFALIADVPRLIGDLVRAEIASLKAEIAGKLKAAGIGAGLLVGAGVVAFFAALVLIAAGVLALSLVLPPWAASLIIGVVLLIIAGIIAAAGIRSLKRGMPPTPTDTIESVKDDVRAVRGQRK</sequence>
<dbReference type="RefSeq" id="WP_182491395.1">
    <property type="nucleotide sequence ID" value="NZ_BAAAOV010000012.1"/>
</dbReference>